<dbReference type="EMBL" id="JAHBMH010000073">
    <property type="protein sequence ID" value="KAK1933272.1"/>
    <property type="molecule type" value="Genomic_DNA"/>
</dbReference>
<dbReference type="PANTHER" id="PTHR31057:SF0">
    <property type="entry name" value="E3 UFM1-PROTEIN LIGASE 1"/>
    <property type="match status" value="1"/>
</dbReference>
<dbReference type="GO" id="GO:1990592">
    <property type="term" value="P:protein K69-linked ufmylation"/>
    <property type="evidence" value="ECO:0007669"/>
    <property type="project" value="TreeGrafter"/>
</dbReference>
<dbReference type="PANTHER" id="PTHR31057">
    <property type="entry name" value="E3 UFM1-PROTEIN LIGASE 1"/>
    <property type="match status" value="1"/>
</dbReference>
<dbReference type="GO" id="GO:0061666">
    <property type="term" value="F:UFM1 ligase activity"/>
    <property type="evidence" value="ECO:0007669"/>
    <property type="project" value="InterPro"/>
</dbReference>
<dbReference type="GO" id="GO:0005789">
    <property type="term" value="C:endoplasmic reticulum membrane"/>
    <property type="evidence" value="ECO:0007669"/>
    <property type="project" value="TreeGrafter"/>
</dbReference>
<name>A0AAD9G7J2_BABDI</name>
<gene>
    <name evidence="2" type="ORF">X943_002940</name>
</gene>
<dbReference type="GO" id="GO:0032434">
    <property type="term" value="P:regulation of proteasomal ubiquitin-dependent protein catabolic process"/>
    <property type="evidence" value="ECO:0007669"/>
    <property type="project" value="TreeGrafter"/>
</dbReference>
<proteinExistence type="predicted"/>
<evidence type="ECO:0000313" key="3">
    <source>
        <dbReference type="Proteomes" id="UP001195914"/>
    </source>
</evidence>
<evidence type="ECO:0000259" key="1">
    <source>
        <dbReference type="Pfam" id="PF09743"/>
    </source>
</evidence>
<accession>A0AAD9G7J2</accession>
<organism evidence="2 3">
    <name type="scientific">Babesia divergens</name>
    <dbReference type="NCBI Taxonomy" id="32595"/>
    <lineage>
        <taxon>Eukaryota</taxon>
        <taxon>Sar</taxon>
        <taxon>Alveolata</taxon>
        <taxon>Apicomplexa</taxon>
        <taxon>Aconoidasida</taxon>
        <taxon>Piroplasmida</taxon>
        <taxon>Babesiidae</taxon>
        <taxon>Babesia</taxon>
    </lineage>
</organism>
<sequence>MPSVAELRSRLAKAQTKVSTARLSKSQCIDILLKVCQRRNITLIPTLNGDELLTSKQLETDVVNAIASRGGRVTLAELAASLGVQRNYVDSVVEKILSDHPGTYINLQDILITTEYTDKLMIIANSRLQECGLLNVCEFASEFELPFDMIKMLVSKAKVIEGKLNGNVLESRGYEACKERCVVAALAATTVPTATVHIATLLKLDVNLVNTIISRFVKAGNVDGTLKGGVYTPKTFTEYRNASLTTFYNANGYIERHKIADLVRSNKDDVSKVFPDAMLLETVALNTKAIEPVSVLVKEAIASASWSNVAIVLPAALSAADISQLITFVKGAAKNGYIVEGLYVTNAFEETFLKHVVNILKERCGPQQLLAAIDADGDTMYNHISRIMGDEVESTFAEVWSMASRELYERVHTAAVAMVRKVCAVQRPSHTKGAIDVADSTEKLKVFHMKIAHTLKAVEKICNGVVDDSHLIMKTMLKELLPADCHLLLHVYAVKNRVEIPGDGCDVSASNRNAIIDAIKDDEVKADFKAYVEALKQKDASKCIEASKALRSAMYISCNVKSEKKAFIKAQTTHYKQQLAALSSADALKVIYCTLNIALLKNGHYVFLVDKEWCLSGCMDSLEELVNDVELMGCVRKALQDQGTAMPLQN</sequence>
<dbReference type="Proteomes" id="UP001195914">
    <property type="component" value="Unassembled WGS sequence"/>
</dbReference>
<comment type="caution">
    <text evidence="2">The sequence shown here is derived from an EMBL/GenBank/DDBJ whole genome shotgun (WGS) entry which is preliminary data.</text>
</comment>
<feature type="domain" description="E3 UFM1-protein ligase 1-like N-terminal" evidence="1">
    <location>
        <begin position="4"/>
        <end position="266"/>
    </location>
</feature>
<reference evidence="2" key="2">
    <citation type="submission" date="2021-05" db="EMBL/GenBank/DDBJ databases">
        <authorList>
            <person name="Pain A."/>
        </authorList>
    </citation>
    <scope>NUCLEOTIDE SEQUENCE</scope>
    <source>
        <strain evidence="2">1802A</strain>
    </source>
</reference>
<dbReference type="InterPro" id="IPR018611">
    <property type="entry name" value="Ufl1"/>
</dbReference>
<dbReference type="InterPro" id="IPR056579">
    <property type="entry name" value="Ufl1_N"/>
</dbReference>
<keyword evidence="3" id="KW-1185">Reference proteome</keyword>
<reference evidence="2" key="1">
    <citation type="journal article" date="2014" name="Nucleic Acids Res.">
        <title>The evolutionary dynamics of variant antigen genes in Babesia reveal a history of genomic innovation underlying host-parasite interaction.</title>
        <authorList>
            <person name="Jackson A.P."/>
            <person name="Otto T.D."/>
            <person name="Darby A."/>
            <person name="Ramaprasad A."/>
            <person name="Xia D."/>
            <person name="Echaide I.E."/>
            <person name="Farber M."/>
            <person name="Gahlot S."/>
            <person name="Gamble J."/>
            <person name="Gupta D."/>
            <person name="Gupta Y."/>
            <person name="Jackson L."/>
            <person name="Malandrin L."/>
            <person name="Malas T.B."/>
            <person name="Moussa E."/>
            <person name="Nair M."/>
            <person name="Reid A.J."/>
            <person name="Sanders M."/>
            <person name="Sharma J."/>
            <person name="Tracey A."/>
            <person name="Quail M.A."/>
            <person name="Weir W."/>
            <person name="Wastling J.M."/>
            <person name="Hall N."/>
            <person name="Willadsen P."/>
            <person name="Lingelbach K."/>
            <person name="Shiels B."/>
            <person name="Tait A."/>
            <person name="Berriman M."/>
            <person name="Allred D.R."/>
            <person name="Pain A."/>
        </authorList>
    </citation>
    <scope>NUCLEOTIDE SEQUENCE</scope>
    <source>
        <strain evidence="2">1802A</strain>
    </source>
</reference>
<dbReference type="AlphaFoldDB" id="A0AAD9G7J2"/>
<dbReference type="Pfam" id="PF25870">
    <property type="entry name" value="WHD_UFL1_5th"/>
    <property type="match status" value="1"/>
</dbReference>
<dbReference type="Pfam" id="PF09743">
    <property type="entry name" value="E3_UFM1_ligase"/>
    <property type="match status" value="1"/>
</dbReference>
<evidence type="ECO:0000313" key="2">
    <source>
        <dbReference type="EMBL" id="KAK1933272.1"/>
    </source>
</evidence>
<protein>
    <recommendedName>
        <fullName evidence="1">E3 UFM1-protein ligase 1-like N-terminal domain-containing protein</fullName>
    </recommendedName>
</protein>
<dbReference type="GO" id="GO:0034976">
    <property type="term" value="P:response to endoplasmic reticulum stress"/>
    <property type="evidence" value="ECO:0007669"/>
    <property type="project" value="TreeGrafter"/>
</dbReference>